<feature type="domain" description="Glycosyltransferase 2-like" evidence="1">
    <location>
        <begin position="30"/>
        <end position="131"/>
    </location>
</feature>
<dbReference type="GO" id="GO:0016740">
    <property type="term" value="F:transferase activity"/>
    <property type="evidence" value="ECO:0007669"/>
    <property type="project" value="UniProtKB-KW"/>
</dbReference>
<evidence type="ECO:0000313" key="2">
    <source>
        <dbReference type="EMBL" id="CAB4124382.1"/>
    </source>
</evidence>
<dbReference type="Gene3D" id="3.90.550.10">
    <property type="entry name" value="Spore Coat Polysaccharide Biosynthesis Protein SpsA, Chain A"/>
    <property type="match status" value="1"/>
</dbReference>
<name>A0A6J5KSX2_9CAUD</name>
<evidence type="ECO:0000259" key="1">
    <source>
        <dbReference type="Pfam" id="PF00535"/>
    </source>
</evidence>
<keyword evidence="2" id="KW-0808">Transferase</keyword>
<organism evidence="2">
    <name type="scientific">uncultured Caudovirales phage</name>
    <dbReference type="NCBI Taxonomy" id="2100421"/>
    <lineage>
        <taxon>Viruses</taxon>
        <taxon>Duplodnaviria</taxon>
        <taxon>Heunggongvirae</taxon>
        <taxon>Uroviricota</taxon>
        <taxon>Caudoviricetes</taxon>
        <taxon>Peduoviridae</taxon>
        <taxon>Maltschvirus</taxon>
        <taxon>Maltschvirus maltsch</taxon>
    </lineage>
</organism>
<dbReference type="SUPFAM" id="SSF53448">
    <property type="entry name" value="Nucleotide-diphospho-sugar transferases"/>
    <property type="match status" value="1"/>
</dbReference>
<gene>
    <name evidence="2" type="ORF">UFOVP49_220</name>
</gene>
<proteinExistence type="predicted"/>
<dbReference type="InterPro" id="IPR001173">
    <property type="entry name" value="Glyco_trans_2-like"/>
</dbReference>
<sequence>MKLDIILRTCDRANVHGDWRVRYCNKPKDEIVQKCVISLLNSCRNVTNHEIQVVILDDHSSEETVSFLKTIENFYSFPISFTSLEGTGYNNSNYNQYLKCRDSLADVVYAIEDDYLHSPSSIQEMLDSYEIFKSKLQKEIVIFPFDEPGEYPPNSPAFIVHGSNRHWRTGQFTTCVLMTTPKLFKDNWELFETLALKYNGNYLQPRTEHFEESNTIWNIWKSGKAIRLNPIPSLALHLQFDPQKDPFINWEHWWNEYTI</sequence>
<protein>
    <submittedName>
        <fullName evidence="2">Glycosyltransferase 2-like</fullName>
    </submittedName>
</protein>
<dbReference type="EMBL" id="LR796178">
    <property type="protein sequence ID" value="CAB4124382.1"/>
    <property type="molecule type" value="Genomic_DNA"/>
</dbReference>
<dbReference type="Pfam" id="PF00535">
    <property type="entry name" value="Glycos_transf_2"/>
    <property type="match status" value="1"/>
</dbReference>
<dbReference type="InterPro" id="IPR029044">
    <property type="entry name" value="Nucleotide-diphossugar_trans"/>
</dbReference>
<accession>A0A6J5KSX2</accession>
<reference evidence="2" key="1">
    <citation type="submission" date="2020-04" db="EMBL/GenBank/DDBJ databases">
        <authorList>
            <person name="Chiriac C."/>
            <person name="Salcher M."/>
            <person name="Ghai R."/>
            <person name="Kavagutti S V."/>
        </authorList>
    </citation>
    <scope>NUCLEOTIDE SEQUENCE</scope>
</reference>